<protein>
    <submittedName>
        <fullName evidence="4">Uncharacterized protein</fullName>
    </submittedName>
</protein>
<reference evidence="5" key="2">
    <citation type="journal article" date="2007" name="PLoS Biol.">
        <title>Survey sequencing and comparative analysis of the elephant shark (Callorhinchus milii) genome.</title>
        <authorList>
            <person name="Venkatesh B."/>
            <person name="Kirkness E.F."/>
            <person name="Loh Y.H."/>
            <person name="Halpern A.L."/>
            <person name="Lee A.P."/>
            <person name="Johnson J."/>
            <person name="Dandona N."/>
            <person name="Viswanathan L.D."/>
            <person name="Tay A."/>
            <person name="Venter J.C."/>
            <person name="Strausberg R.L."/>
            <person name="Brenner S."/>
        </authorList>
    </citation>
    <scope>NUCLEOTIDE SEQUENCE [LARGE SCALE GENOMIC DNA]</scope>
</reference>
<dbReference type="GO" id="GO:0005506">
    <property type="term" value="F:iron ion binding"/>
    <property type="evidence" value="ECO:0007669"/>
    <property type="project" value="InterPro"/>
</dbReference>
<sequence length="67" mass="7514">MEDRKQMPYTDAVIHEVQRFCSIAPLGIPRSTTRPITFRGYSIPEVSATFILYNAPSHVIETSQSAS</sequence>
<evidence type="ECO:0000256" key="2">
    <source>
        <dbReference type="ARBA" id="ARBA00022723"/>
    </source>
</evidence>
<dbReference type="GO" id="GO:0020037">
    <property type="term" value="F:heme binding"/>
    <property type="evidence" value="ECO:0007669"/>
    <property type="project" value="InterPro"/>
</dbReference>
<dbReference type="InterPro" id="IPR001128">
    <property type="entry name" value="Cyt_P450"/>
</dbReference>
<name>A0A4W3GG57_CALMI</name>
<dbReference type="Gene3D" id="1.10.630.10">
    <property type="entry name" value="Cytochrome P450"/>
    <property type="match status" value="1"/>
</dbReference>
<dbReference type="GO" id="GO:0006082">
    <property type="term" value="P:organic acid metabolic process"/>
    <property type="evidence" value="ECO:0007669"/>
    <property type="project" value="TreeGrafter"/>
</dbReference>
<dbReference type="InterPro" id="IPR050182">
    <property type="entry name" value="Cytochrome_P450_fam2"/>
</dbReference>
<dbReference type="Pfam" id="PF00067">
    <property type="entry name" value="p450"/>
    <property type="match status" value="1"/>
</dbReference>
<keyword evidence="2" id="KW-0479">Metal-binding</keyword>
<evidence type="ECO:0000256" key="1">
    <source>
        <dbReference type="ARBA" id="ARBA00010617"/>
    </source>
</evidence>
<dbReference type="InParanoid" id="A0A4W3GG57"/>
<proteinExistence type="inferred from homology"/>
<dbReference type="Proteomes" id="UP000314986">
    <property type="component" value="Unassembled WGS sequence"/>
</dbReference>
<dbReference type="OMA" id="YSAKMSY"/>
<dbReference type="GO" id="GO:0006805">
    <property type="term" value="P:xenobiotic metabolic process"/>
    <property type="evidence" value="ECO:0007669"/>
    <property type="project" value="TreeGrafter"/>
</dbReference>
<keyword evidence="3" id="KW-0408">Iron</keyword>
<evidence type="ECO:0000313" key="4">
    <source>
        <dbReference type="Ensembl" id="ENSCMIP00000001922.1"/>
    </source>
</evidence>
<dbReference type="Ensembl" id="ENSCMIT00000001995.1">
    <property type="protein sequence ID" value="ENSCMIP00000001922.1"/>
    <property type="gene ID" value="ENSCMIG00000001184.1"/>
</dbReference>
<reference evidence="4" key="5">
    <citation type="submission" date="2025-09" db="UniProtKB">
        <authorList>
            <consortium name="Ensembl"/>
        </authorList>
    </citation>
    <scope>IDENTIFICATION</scope>
</reference>
<dbReference type="PANTHER" id="PTHR24300">
    <property type="entry name" value="CYTOCHROME P450 508A4-RELATED"/>
    <property type="match status" value="1"/>
</dbReference>
<dbReference type="GeneTree" id="ENSGT01120000273554"/>
<dbReference type="GO" id="GO:0016712">
    <property type="term" value="F:oxidoreductase activity, acting on paired donors, with incorporation or reduction of molecular oxygen, reduced flavin or flavoprotein as one donor, and incorporation of one atom of oxygen"/>
    <property type="evidence" value="ECO:0007669"/>
    <property type="project" value="TreeGrafter"/>
</dbReference>
<dbReference type="STRING" id="7868.ENSCMIP00000001922"/>
<evidence type="ECO:0000313" key="5">
    <source>
        <dbReference type="Proteomes" id="UP000314986"/>
    </source>
</evidence>
<dbReference type="AlphaFoldDB" id="A0A4W3GG57"/>
<reference evidence="4" key="4">
    <citation type="submission" date="2025-08" db="UniProtKB">
        <authorList>
            <consortium name="Ensembl"/>
        </authorList>
    </citation>
    <scope>IDENTIFICATION</scope>
</reference>
<accession>A0A4W3GG57</accession>
<dbReference type="PANTHER" id="PTHR24300:SF375">
    <property type="entry name" value="CYTOCHROME P450 FAMILY"/>
    <property type="match status" value="1"/>
</dbReference>
<dbReference type="GO" id="GO:0005737">
    <property type="term" value="C:cytoplasm"/>
    <property type="evidence" value="ECO:0007669"/>
    <property type="project" value="TreeGrafter"/>
</dbReference>
<dbReference type="InterPro" id="IPR036396">
    <property type="entry name" value="Cyt_P450_sf"/>
</dbReference>
<reference evidence="5" key="3">
    <citation type="journal article" date="2014" name="Nature">
        <title>Elephant shark genome provides unique insights into gnathostome evolution.</title>
        <authorList>
            <consortium name="International Elephant Shark Genome Sequencing Consortium"/>
            <person name="Venkatesh B."/>
            <person name="Lee A.P."/>
            <person name="Ravi V."/>
            <person name="Maurya A.K."/>
            <person name="Lian M.M."/>
            <person name="Swann J.B."/>
            <person name="Ohta Y."/>
            <person name="Flajnik M.F."/>
            <person name="Sutoh Y."/>
            <person name="Kasahara M."/>
            <person name="Hoon S."/>
            <person name="Gangu V."/>
            <person name="Roy S.W."/>
            <person name="Irimia M."/>
            <person name="Korzh V."/>
            <person name="Kondrychyn I."/>
            <person name="Lim Z.W."/>
            <person name="Tay B.H."/>
            <person name="Tohari S."/>
            <person name="Kong K.W."/>
            <person name="Ho S."/>
            <person name="Lorente-Galdos B."/>
            <person name="Quilez J."/>
            <person name="Marques-Bonet T."/>
            <person name="Raney B.J."/>
            <person name="Ingham P.W."/>
            <person name="Tay A."/>
            <person name="Hillier L.W."/>
            <person name="Minx P."/>
            <person name="Boehm T."/>
            <person name="Wilson R.K."/>
            <person name="Brenner S."/>
            <person name="Warren W.C."/>
        </authorList>
    </citation>
    <scope>NUCLEOTIDE SEQUENCE [LARGE SCALE GENOMIC DNA]</scope>
</reference>
<keyword evidence="5" id="KW-1185">Reference proteome</keyword>
<comment type="similarity">
    <text evidence="1">Belongs to the cytochrome P450 family.</text>
</comment>
<reference evidence="5" key="1">
    <citation type="journal article" date="2006" name="Science">
        <title>Ancient noncoding elements conserved in the human genome.</title>
        <authorList>
            <person name="Venkatesh B."/>
            <person name="Kirkness E.F."/>
            <person name="Loh Y.H."/>
            <person name="Halpern A.L."/>
            <person name="Lee A.P."/>
            <person name="Johnson J."/>
            <person name="Dandona N."/>
            <person name="Viswanathan L.D."/>
            <person name="Tay A."/>
            <person name="Venter J.C."/>
            <person name="Strausberg R.L."/>
            <person name="Brenner S."/>
        </authorList>
    </citation>
    <scope>NUCLEOTIDE SEQUENCE [LARGE SCALE GENOMIC DNA]</scope>
</reference>
<dbReference type="SUPFAM" id="SSF48264">
    <property type="entry name" value="Cytochrome P450"/>
    <property type="match status" value="1"/>
</dbReference>
<evidence type="ECO:0000256" key="3">
    <source>
        <dbReference type="ARBA" id="ARBA00023004"/>
    </source>
</evidence>
<organism evidence="4 5">
    <name type="scientific">Callorhinchus milii</name>
    <name type="common">Ghost shark</name>
    <dbReference type="NCBI Taxonomy" id="7868"/>
    <lineage>
        <taxon>Eukaryota</taxon>
        <taxon>Metazoa</taxon>
        <taxon>Chordata</taxon>
        <taxon>Craniata</taxon>
        <taxon>Vertebrata</taxon>
        <taxon>Chondrichthyes</taxon>
        <taxon>Holocephali</taxon>
        <taxon>Chimaeriformes</taxon>
        <taxon>Callorhinchidae</taxon>
        <taxon>Callorhinchus</taxon>
    </lineage>
</organism>